<dbReference type="GO" id="GO:0016747">
    <property type="term" value="F:acyltransferase activity, transferring groups other than amino-acyl groups"/>
    <property type="evidence" value="ECO:0007669"/>
    <property type="project" value="InterPro"/>
</dbReference>
<organism evidence="2 3">
    <name type="scientific">Intrasporangium oryzae NRRL B-24470</name>
    <dbReference type="NCBI Taxonomy" id="1386089"/>
    <lineage>
        <taxon>Bacteria</taxon>
        <taxon>Bacillati</taxon>
        <taxon>Actinomycetota</taxon>
        <taxon>Actinomycetes</taxon>
        <taxon>Micrococcales</taxon>
        <taxon>Intrasporangiaceae</taxon>
        <taxon>Intrasporangium</taxon>
    </lineage>
</organism>
<dbReference type="AlphaFoldDB" id="W9GC25"/>
<dbReference type="Proteomes" id="UP000019489">
    <property type="component" value="Unassembled WGS sequence"/>
</dbReference>
<feature type="domain" description="N-acetyltransferase" evidence="1">
    <location>
        <begin position="4"/>
        <end position="166"/>
    </location>
</feature>
<sequence length="166" mass="17986">MTPNPIRRAQPSDAPVLVTLRALMFEAMGVPGVDEARWREAARAWFERELAQRHTCVVLAEDPSGAVVASAMGRLRYEAPSPTNPGGVSGIVSNVVTLPAARHQGLARACLDELLAWFRDETDAGQLELFATGEGAGLYESFGFAPTDHPALRLRVPRTDGVLRRP</sequence>
<protein>
    <submittedName>
        <fullName evidence="2">Acetyltransferase</fullName>
    </submittedName>
</protein>
<accession>W9GC25</accession>
<dbReference type="RefSeq" id="WP_034800325.1">
    <property type="nucleotide sequence ID" value="NZ_AWSA01000001.1"/>
</dbReference>
<dbReference type="InterPro" id="IPR016181">
    <property type="entry name" value="Acyl_CoA_acyltransferase"/>
</dbReference>
<gene>
    <name evidence="2" type="ORF">N865_09130</name>
</gene>
<dbReference type="InterPro" id="IPR000182">
    <property type="entry name" value="GNAT_dom"/>
</dbReference>
<dbReference type="CDD" id="cd04301">
    <property type="entry name" value="NAT_SF"/>
    <property type="match status" value="1"/>
</dbReference>
<keyword evidence="3" id="KW-1185">Reference proteome</keyword>
<dbReference type="Gene3D" id="3.40.630.30">
    <property type="match status" value="1"/>
</dbReference>
<dbReference type="eggNOG" id="COG0456">
    <property type="taxonomic scope" value="Bacteria"/>
</dbReference>
<evidence type="ECO:0000259" key="1">
    <source>
        <dbReference type="PROSITE" id="PS51186"/>
    </source>
</evidence>
<dbReference type="SUPFAM" id="SSF55729">
    <property type="entry name" value="Acyl-CoA N-acyltransferases (Nat)"/>
    <property type="match status" value="1"/>
</dbReference>
<dbReference type="Pfam" id="PF00583">
    <property type="entry name" value="Acetyltransf_1"/>
    <property type="match status" value="1"/>
</dbReference>
<dbReference type="PROSITE" id="PS51186">
    <property type="entry name" value="GNAT"/>
    <property type="match status" value="1"/>
</dbReference>
<dbReference type="STRING" id="1386089.N865_09130"/>
<proteinExistence type="predicted"/>
<keyword evidence="2" id="KW-0808">Transferase</keyword>
<comment type="caution">
    <text evidence="2">The sequence shown here is derived from an EMBL/GenBank/DDBJ whole genome shotgun (WGS) entry which is preliminary data.</text>
</comment>
<dbReference type="EMBL" id="AWSA01000001">
    <property type="protein sequence ID" value="EWT03600.1"/>
    <property type="molecule type" value="Genomic_DNA"/>
</dbReference>
<reference evidence="2 3" key="1">
    <citation type="submission" date="2013-08" db="EMBL/GenBank/DDBJ databases">
        <title>Intrasporangium oryzae NRRL B-24470.</title>
        <authorList>
            <person name="Liu H."/>
            <person name="Wang G."/>
        </authorList>
    </citation>
    <scope>NUCLEOTIDE SEQUENCE [LARGE SCALE GENOMIC DNA]</scope>
    <source>
        <strain evidence="2 3">NRRL B-24470</strain>
    </source>
</reference>
<evidence type="ECO:0000313" key="2">
    <source>
        <dbReference type="EMBL" id="EWT03600.1"/>
    </source>
</evidence>
<evidence type="ECO:0000313" key="3">
    <source>
        <dbReference type="Proteomes" id="UP000019489"/>
    </source>
</evidence>
<name>W9GC25_9MICO</name>